<dbReference type="GO" id="GO:0016020">
    <property type="term" value="C:membrane"/>
    <property type="evidence" value="ECO:0007669"/>
    <property type="project" value="UniProtKB-SubCell"/>
</dbReference>
<comment type="subcellular location">
    <subcellularLocation>
        <location evidence="1">Membrane</location>
    </subcellularLocation>
</comment>
<gene>
    <name evidence="8" type="ORF">TDUB1175_LOCUS11670</name>
</gene>
<evidence type="ECO:0000256" key="2">
    <source>
        <dbReference type="ARBA" id="ARBA00022692"/>
    </source>
</evidence>
<proteinExistence type="predicted"/>
<evidence type="ECO:0000313" key="8">
    <source>
        <dbReference type="EMBL" id="CAD8312881.1"/>
    </source>
</evidence>
<evidence type="ECO:0000256" key="5">
    <source>
        <dbReference type="SAM" id="MobiDB-lite"/>
    </source>
</evidence>
<keyword evidence="2 6" id="KW-0812">Transmembrane</keyword>
<evidence type="ECO:0000256" key="1">
    <source>
        <dbReference type="ARBA" id="ARBA00004370"/>
    </source>
</evidence>
<evidence type="ECO:0000256" key="6">
    <source>
        <dbReference type="SAM" id="Phobius"/>
    </source>
</evidence>
<protein>
    <recommendedName>
        <fullName evidence="7">Fatty acid hydroxylase domain-containing protein</fullName>
    </recommendedName>
</protein>
<keyword evidence="3 6" id="KW-1133">Transmembrane helix</keyword>
<feature type="region of interest" description="Disordered" evidence="5">
    <location>
        <begin position="1"/>
        <end position="20"/>
    </location>
</feature>
<feature type="domain" description="Fatty acid hydroxylase" evidence="7">
    <location>
        <begin position="194"/>
        <end position="330"/>
    </location>
</feature>
<feature type="transmembrane region" description="Helical" evidence="6">
    <location>
        <begin position="101"/>
        <end position="122"/>
    </location>
</feature>
<dbReference type="PANTHER" id="PTHR11863">
    <property type="entry name" value="STEROL DESATURASE"/>
    <property type="match status" value="1"/>
</dbReference>
<dbReference type="EMBL" id="HBED01023486">
    <property type="protein sequence ID" value="CAD8312881.1"/>
    <property type="molecule type" value="Transcribed_RNA"/>
</dbReference>
<evidence type="ECO:0000256" key="3">
    <source>
        <dbReference type="ARBA" id="ARBA00022989"/>
    </source>
</evidence>
<feature type="transmembrane region" description="Helical" evidence="6">
    <location>
        <begin position="183"/>
        <end position="202"/>
    </location>
</feature>
<dbReference type="Pfam" id="PF04116">
    <property type="entry name" value="FA_hydroxylase"/>
    <property type="match status" value="1"/>
</dbReference>
<evidence type="ECO:0000259" key="7">
    <source>
        <dbReference type="Pfam" id="PF04116"/>
    </source>
</evidence>
<feature type="transmembrane region" description="Helical" evidence="6">
    <location>
        <begin position="29"/>
        <end position="51"/>
    </location>
</feature>
<dbReference type="AlphaFoldDB" id="A0A7R9W2V0"/>
<dbReference type="InterPro" id="IPR050307">
    <property type="entry name" value="Sterol_Desaturase_Related"/>
</dbReference>
<accession>A0A7R9W2V0</accession>
<dbReference type="GO" id="GO:0016491">
    <property type="term" value="F:oxidoreductase activity"/>
    <property type="evidence" value="ECO:0007669"/>
    <property type="project" value="InterPro"/>
</dbReference>
<dbReference type="GO" id="GO:0005506">
    <property type="term" value="F:iron ion binding"/>
    <property type="evidence" value="ECO:0007669"/>
    <property type="project" value="InterPro"/>
</dbReference>
<name>A0A7R9W2V0_9STRA</name>
<evidence type="ECO:0000256" key="4">
    <source>
        <dbReference type="ARBA" id="ARBA00023136"/>
    </source>
</evidence>
<organism evidence="8">
    <name type="scientific">Pseudictyota dubia</name>
    <dbReference type="NCBI Taxonomy" id="2749911"/>
    <lineage>
        <taxon>Eukaryota</taxon>
        <taxon>Sar</taxon>
        <taxon>Stramenopiles</taxon>
        <taxon>Ochrophyta</taxon>
        <taxon>Bacillariophyta</taxon>
        <taxon>Mediophyceae</taxon>
        <taxon>Biddulphiophycidae</taxon>
        <taxon>Eupodiscales</taxon>
        <taxon>Odontellaceae</taxon>
        <taxon>Pseudictyota</taxon>
    </lineage>
</organism>
<reference evidence="8" key="1">
    <citation type="submission" date="2021-01" db="EMBL/GenBank/DDBJ databases">
        <authorList>
            <person name="Corre E."/>
            <person name="Pelletier E."/>
            <person name="Niang G."/>
            <person name="Scheremetjew M."/>
            <person name="Finn R."/>
            <person name="Kale V."/>
            <person name="Holt S."/>
            <person name="Cochrane G."/>
            <person name="Meng A."/>
            <person name="Brown T."/>
            <person name="Cohen L."/>
        </authorList>
    </citation>
    <scope>NUCLEOTIDE SEQUENCE</scope>
    <source>
        <strain evidence="8">CCMP147</strain>
    </source>
</reference>
<dbReference type="InterPro" id="IPR006694">
    <property type="entry name" value="Fatty_acid_hydroxylase"/>
</dbReference>
<feature type="transmembrane region" description="Helical" evidence="6">
    <location>
        <begin position="266"/>
        <end position="284"/>
    </location>
</feature>
<sequence>MTTNARDDDGGSRRNGPDEGVDPYRKSSIFSAATVATPLTILFYGIVVLSVHRADAAAAAAVAANASSDDDSSGDFGDSFSWEHIVQLKDRIMEGPDGLEVMDLVLLGTISVLALELLNFLVKRSGYWFHAKFIPVRGKHLDELSSKDNLFIGLNKLATAPFVYFMVRYMFYEPNSSWAPRNITWMNTLLPLPIIFVAYDFFYTLLHWALHIKAIYGYIHKHHHHQKAPSRANVDAVNVHPIEYFLGEYNHIFACFLYCRVMGMELHIAAIVLFLVIGGTLAGLNHTRFDCVVKLWGATIYDSKHHDVHHRIPQSNYGQYIMLWDRIFGSFRDYDPNDRINPKAQLDQATGKSIEYMNRKKGATKVE</sequence>
<dbReference type="GO" id="GO:0008610">
    <property type="term" value="P:lipid biosynthetic process"/>
    <property type="evidence" value="ECO:0007669"/>
    <property type="project" value="InterPro"/>
</dbReference>
<keyword evidence="4 6" id="KW-0472">Membrane</keyword>
<feature type="transmembrane region" description="Helical" evidence="6">
    <location>
        <begin position="150"/>
        <end position="171"/>
    </location>
</feature>